<sequence>MTLTPEQSRQQANEQLAALYAAVTDWTEALFDQALLAIAGDGRPFSANDLWQVLPETGRAACGLYFARLTHLRTPRVLIRVGDEPSINPRAHGKPVNVYALTAPGRDYIKQRQAACAEQQRQVA</sequence>
<keyword evidence="2" id="KW-1185">Reference proteome</keyword>
<accession>A0ABS9JEQ0</accession>
<proteinExistence type="predicted"/>
<evidence type="ECO:0000313" key="2">
    <source>
        <dbReference type="Proteomes" id="UP001299012"/>
    </source>
</evidence>
<dbReference type="Proteomes" id="UP001299012">
    <property type="component" value="Unassembled WGS sequence"/>
</dbReference>
<protein>
    <submittedName>
        <fullName evidence="1">Uncharacterized protein</fullName>
    </submittedName>
</protein>
<dbReference type="RefSeq" id="WP_086697727.1">
    <property type="nucleotide sequence ID" value="NZ_JAKKZF010000036.1"/>
</dbReference>
<name>A0ABS9JEQ0_9ACTN</name>
<reference evidence="1 2" key="1">
    <citation type="submission" date="2022-01" db="EMBL/GenBank/DDBJ databases">
        <title>Draft Genome Sequences of Seven Type Strains of the Genus Streptomyces.</title>
        <authorList>
            <person name="Aziz S."/>
            <person name="Coretto E."/>
            <person name="Chronakova A."/>
            <person name="Sproer C."/>
            <person name="Huber K."/>
            <person name="Nouioui I."/>
            <person name="Gross H."/>
        </authorList>
    </citation>
    <scope>NUCLEOTIDE SEQUENCE [LARGE SCALE GENOMIC DNA]</scope>
    <source>
        <strain evidence="1 2">DSM 41685</strain>
    </source>
</reference>
<dbReference type="EMBL" id="JAKKZF010000036">
    <property type="protein sequence ID" value="MCG0064045.1"/>
    <property type="molecule type" value="Genomic_DNA"/>
</dbReference>
<gene>
    <name evidence="1" type="ORF">L0F81_12250</name>
</gene>
<organism evidence="1 2">
    <name type="scientific">Streptomyces tricolor</name>
    <dbReference type="NCBI Taxonomy" id="68277"/>
    <lineage>
        <taxon>Bacteria</taxon>
        <taxon>Bacillati</taxon>
        <taxon>Actinomycetota</taxon>
        <taxon>Actinomycetes</taxon>
        <taxon>Kitasatosporales</taxon>
        <taxon>Streptomycetaceae</taxon>
        <taxon>Streptomyces</taxon>
        <taxon>Streptomyces violaceoruber group</taxon>
    </lineage>
</organism>
<comment type="caution">
    <text evidence="1">The sequence shown here is derived from an EMBL/GenBank/DDBJ whole genome shotgun (WGS) entry which is preliminary data.</text>
</comment>
<evidence type="ECO:0000313" key="1">
    <source>
        <dbReference type="EMBL" id="MCG0064045.1"/>
    </source>
</evidence>